<protein>
    <submittedName>
        <fullName evidence="2">Uncharacterized protein</fullName>
    </submittedName>
</protein>
<sequence>MGYENLFWGMATVVAIAILGGAFCARAGRIGNTLAGCAVIAVVNGAAVLFFTLTSDFADQAPMLAVATIMFTLVISAAAALAMRRLLHK</sequence>
<proteinExistence type="predicted"/>
<dbReference type="EMBL" id="CP021108">
    <property type="protein sequence ID" value="ARP83123.1"/>
    <property type="molecule type" value="Genomic_DNA"/>
</dbReference>
<evidence type="ECO:0000313" key="3">
    <source>
        <dbReference type="Proteomes" id="UP000194151"/>
    </source>
</evidence>
<dbReference type="OrthoDB" id="8637384at2"/>
<gene>
    <name evidence="2" type="ORF">CAL12_21420</name>
</gene>
<feature type="transmembrane region" description="Helical" evidence="1">
    <location>
        <begin position="63"/>
        <end position="83"/>
    </location>
</feature>
<feature type="transmembrane region" description="Helical" evidence="1">
    <location>
        <begin position="6"/>
        <end position="25"/>
    </location>
</feature>
<organism evidence="2 3">
    <name type="scientific">Bordetella genomosp. 8</name>
    <dbReference type="NCBI Taxonomy" id="1416806"/>
    <lineage>
        <taxon>Bacteria</taxon>
        <taxon>Pseudomonadati</taxon>
        <taxon>Pseudomonadota</taxon>
        <taxon>Betaproteobacteria</taxon>
        <taxon>Burkholderiales</taxon>
        <taxon>Alcaligenaceae</taxon>
        <taxon>Bordetella</taxon>
    </lineage>
</organism>
<accession>A0A1W6YRB2</accession>
<dbReference type="KEGG" id="bgv:CAL12_21420"/>
<keyword evidence="1" id="KW-1133">Transmembrane helix</keyword>
<keyword evidence="1" id="KW-0472">Membrane</keyword>
<keyword evidence="1" id="KW-0812">Transmembrane</keyword>
<feature type="transmembrane region" description="Helical" evidence="1">
    <location>
        <begin position="32"/>
        <end position="51"/>
    </location>
</feature>
<dbReference type="Proteomes" id="UP000194151">
    <property type="component" value="Chromosome"/>
</dbReference>
<reference evidence="2 3" key="1">
    <citation type="submission" date="2017-05" db="EMBL/GenBank/DDBJ databases">
        <title>Complete and WGS of Bordetella genogroups.</title>
        <authorList>
            <person name="Spilker T."/>
            <person name="LiPuma J."/>
        </authorList>
    </citation>
    <scope>NUCLEOTIDE SEQUENCE [LARGE SCALE GENOMIC DNA]</scope>
    <source>
        <strain evidence="2 3">AU19157</strain>
    </source>
</reference>
<dbReference type="RefSeq" id="WP_086066465.1">
    <property type="nucleotide sequence ID" value="NZ_CP021108.1"/>
</dbReference>
<name>A0A1W6YRB2_9BORD</name>
<keyword evidence="3" id="KW-1185">Reference proteome</keyword>
<evidence type="ECO:0000256" key="1">
    <source>
        <dbReference type="SAM" id="Phobius"/>
    </source>
</evidence>
<evidence type="ECO:0000313" key="2">
    <source>
        <dbReference type="EMBL" id="ARP83123.1"/>
    </source>
</evidence>
<dbReference type="AlphaFoldDB" id="A0A1W6YRB2"/>